<dbReference type="InterPro" id="IPR029405">
    <property type="entry name" value="APCDD1_dom"/>
</dbReference>
<keyword evidence="3" id="KW-0879">Wnt signaling pathway</keyword>
<feature type="region of interest" description="Disordered" evidence="10">
    <location>
        <begin position="424"/>
        <end position="446"/>
    </location>
</feature>
<keyword evidence="2" id="KW-1003">Cell membrane</keyword>
<name>A0A6P6JMW8_CARAU</name>
<evidence type="ECO:0000256" key="8">
    <source>
        <dbReference type="ARBA" id="ARBA00038384"/>
    </source>
</evidence>
<keyword evidence="6" id="KW-0472">Membrane</keyword>
<evidence type="ECO:0000256" key="10">
    <source>
        <dbReference type="SAM" id="MobiDB-lite"/>
    </source>
</evidence>
<evidence type="ECO:0000313" key="12">
    <source>
        <dbReference type="Proteomes" id="UP000515129"/>
    </source>
</evidence>
<evidence type="ECO:0000313" key="13">
    <source>
        <dbReference type="RefSeq" id="XP_026061179.1"/>
    </source>
</evidence>
<evidence type="ECO:0000256" key="1">
    <source>
        <dbReference type="ARBA" id="ARBA00004251"/>
    </source>
</evidence>
<dbReference type="KEGG" id="caua:113045183"/>
<keyword evidence="7" id="KW-0325">Glycoprotein</keyword>
<organism evidence="12 13">
    <name type="scientific">Carassius auratus</name>
    <name type="common">Goldfish</name>
    <dbReference type="NCBI Taxonomy" id="7957"/>
    <lineage>
        <taxon>Eukaryota</taxon>
        <taxon>Metazoa</taxon>
        <taxon>Chordata</taxon>
        <taxon>Craniata</taxon>
        <taxon>Vertebrata</taxon>
        <taxon>Euteleostomi</taxon>
        <taxon>Actinopterygii</taxon>
        <taxon>Neopterygii</taxon>
        <taxon>Teleostei</taxon>
        <taxon>Ostariophysi</taxon>
        <taxon>Cypriniformes</taxon>
        <taxon>Cyprinidae</taxon>
        <taxon>Cyprininae</taxon>
        <taxon>Carassius</taxon>
    </lineage>
</organism>
<proteinExistence type="inferred from homology"/>
<accession>A0A6P6JMW8</accession>
<comment type="subcellular location">
    <subcellularLocation>
        <location evidence="1">Cell membrane</location>
        <topology evidence="1">Single-pass type I membrane protein</topology>
    </subcellularLocation>
</comment>
<dbReference type="PANTHER" id="PTHR31021">
    <property type="entry name" value="ADENOMATOSIS POLYPOSIS COLI DOWN-REGULATED 1"/>
    <property type="match status" value="1"/>
</dbReference>
<sequence length="486" mass="54948">MRKENGLQSLGIMAVCLQMMMMRMRRIGCVKASSPRLALEKSLVWPSKDTQCVHLLKHLQNGARVTVQMPPNIQGHWVSTSCEVRPGPEFLTRSYRFFHNNTFKALQFYYADNQCSTPSYSVQVRGRLRLRQPSWIVRGGTEAHYQIHSMRLVCHSASAARELGCASWEPNISYELRSVCDCVCGCALNVSMHELQLLRLEKQYLHHSVDQLLEELYLGDIHTDATQRMLYRPSSYQPALQNTRNQDVSCVVCAIISRSDEFDPPVLPPQPELTVTLSGQWASRRCEVRPEVLFLTRHFLFHDSTHTWEGHYHHYSDPACKHPTFSLFARGHYSRGPRSARVMGGTEFEFRVSEMRVRPMDLATVSLLNVFKGNSCGAQGAWQVGVEQDVTPTNGCAALGLRLPHTEYELFRLERDAEGRLLLFNGQRPSDGSSPDRPDRRPTSYQTPLVQCSAAGGQRSEVSAAQRLGNLATTATAVWSLLFVSF</sequence>
<dbReference type="GO" id="GO:0005886">
    <property type="term" value="C:plasma membrane"/>
    <property type="evidence" value="ECO:0007669"/>
    <property type="project" value="UniProtKB-SubCell"/>
</dbReference>
<feature type="domain" description="APCDD1" evidence="11">
    <location>
        <begin position="270"/>
        <end position="473"/>
    </location>
</feature>
<dbReference type="RefSeq" id="XP_026061179.1">
    <property type="nucleotide sequence ID" value="XM_026205394.1"/>
</dbReference>
<dbReference type="GO" id="GO:0016055">
    <property type="term" value="P:Wnt signaling pathway"/>
    <property type="evidence" value="ECO:0007669"/>
    <property type="project" value="UniProtKB-KW"/>
</dbReference>
<evidence type="ECO:0000256" key="7">
    <source>
        <dbReference type="ARBA" id="ARBA00023180"/>
    </source>
</evidence>
<dbReference type="GO" id="GO:0017147">
    <property type="term" value="F:Wnt-protein binding"/>
    <property type="evidence" value="ECO:0007669"/>
    <property type="project" value="InterPro"/>
</dbReference>
<dbReference type="Pfam" id="PF14921">
    <property type="entry name" value="APCDDC"/>
    <property type="match status" value="2"/>
</dbReference>
<evidence type="ECO:0000256" key="4">
    <source>
        <dbReference type="ARBA" id="ARBA00022692"/>
    </source>
</evidence>
<gene>
    <name evidence="13" type="primary">LOC113045183</name>
</gene>
<reference evidence="13" key="1">
    <citation type="submission" date="2025-08" db="UniProtKB">
        <authorList>
            <consortium name="RefSeq"/>
        </authorList>
    </citation>
    <scope>IDENTIFICATION</scope>
    <source>
        <strain evidence="13">Wakin</strain>
        <tissue evidence="13">Muscle</tissue>
    </source>
</reference>
<evidence type="ECO:0000256" key="5">
    <source>
        <dbReference type="ARBA" id="ARBA00022729"/>
    </source>
</evidence>
<dbReference type="OrthoDB" id="5985602at2759"/>
<keyword evidence="12" id="KW-1185">Reference proteome</keyword>
<dbReference type="AlphaFoldDB" id="A0A6P6JMW8"/>
<feature type="domain" description="APCDD1" evidence="11">
    <location>
        <begin position="51"/>
        <end position="269"/>
    </location>
</feature>
<comment type="similarity">
    <text evidence="8">Belongs to the APCDD1 family.</text>
</comment>
<dbReference type="GO" id="GO:0030178">
    <property type="term" value="P:negative regulation of Wnt signaling pathway"/>
    <property type="evidence" value="ECO:0007669"/>
    <property type="project" value="InterPro"/>
</dbReference>
<keyword evidence="4" id="KW-0812">Transmembrane</keyword>
<evidence type="ECO:0000256" key="3">
    <source>
        <dbReference type="ARBA" id="ARBA00022687"/>
    </source>
</evidence>
<evidence type="ECO:0000259" key="11">
    <source>
        <dbReference type="SMART" id="SM01352"/>
    </source>
</evidence>
<protein>
    <recommendedName>
        <fullName evidence="9">Protein APCDD1</fullName>
    </recommendedName>
</protein>
<dbReference type="SMART" id="SM01352">
    <property type="entry name" value="APCDDC"/>
    <property type="match status" value="2"/>
</dbReference>
<dbReference type="InterPro" id="IPR042425">
    <property type="entry name" value="APCDD1"/>
</dbReference>
<evidence type="ECO:0000256" key="9">
    <source>
        <dbReference type="ARBA" id="ARBA00040474"/>
    </source>
</evidence>
<dbReference type="PANTHER" id="PTHR31021:SF2">
    <property type="entry name" value="PROTEIN APCDD1"/>
    <property type="match status" value="1"/>
</dbReference>
<dbReference type="GeneID" id="113045183"/>
<dbReference type="Proteomes" id="UP000515129">
    <property type="component" value="Chromosome 27"/>
</dbReference>
<evidence type="ECO:0000256" key="6">
    <source>
        <dbReference type="ARBA" id="ARBA00023136"/>
    </source>
</evidence>
<keyword evidence="5" id="KW-0732">Signal</keyword>
<evidence type="ECO:0000256" key="2">
    <source>
        <dbReference type="ARBA" id="ARBA00022475"/>
    </source>
</evidence>